<keyword evidence="3" id="KW-0865">Zymogen</keyword>
<dbReference type="InterPro" id="IPR029055">
    <property type="entry name" value="Ntn_hydrolases_N"/>
</dbReference>
<evidence type="ECO:0000256" key="1">
    <source>
        <dbReference type="ARBA" id="ARBA00006586"/>
    </source>
</evidence>
<organism evidence="6 7">
    <name type="scientific">Xanthomonas cassavae CFBP 4642</name>
    <dbReference type="NCBI Taxonomy" id="1219375"/>
    <lineage>
        <taxon>Bacteria</taxon>
        <taxon>Pseudomonadati</taxon>
        <taxon>Pseudomonadota</taxon>
        <taxon>Gammaproteobacteria</taxon>
        <taxon>Lysobacterales</taxon>
        <taxon>Lysobacteraceae</taxon>
        <taxon>Xanthomonas</taxon>
    </lineage>
</organism>
<evidence type="ECO:0000313" key="6">
    <source>
        <dbReference type="EMBL" id="MCC4619745.1"/>
    </source>
</evidence>
<dbReference type="InterPro" id="IPR014395">
    <property type="entry name" value="Pen/GL7ACA/AHL_acylase"/>
</dbReference>
<evidence type="ECO:0000256" key="3">
    <source>
        <dbReference type="ARBA" id="ARBA00023145"/>
    </source>
</evidence>
<evidence type="ECO:0000256" key="5">
    <source>
        <dbReference type="SAM" id="Phobius"/>
    </source>
</evidence>
<dbReference type="InterPro" id="IPR043146">
    <property type="entry name" value="Penicillin_amidase_N_B-knob"/>
</dbReference>
<evidence type="ECO:0000256" key="2">
    <source>
        <dbReference type="ARBA" id="ARBA00022801"/>
    </source>
</evidence>
<dbReference type="Proteomes" id="UP001199206">
    <property type="component" value="Unassembled WGS sequence"/>
</dbReference>
<comment type="caution">
    <text evidence="6">The sequence shown here is derived from an EMBL/GenBank/DDBJ whole genome shotgun (WGS) entry which is preliminary data.</text>
</comment>
<comment type="similarity">
    <text evidence="1">Belongs to the peptidase S45 family.</text>
</comment>
<gene>
    <name evidence="6" type="ORF">LL965_06440</name>
</gene>
<dbReference type="InterPro" id="IPR043147">
    <property type="entry name" value="Penicillin_amidase_A-knob"/>
</dbReference>
<accession>A0ABS8HC67</accession>
<dbReference type="PANTHER" id="PTHR34218">
    <property type="entry name" value="PEPTIDASE S45 PENICILLIN AMIDASE"/>
    <property type="match status" value="1"/>
</dbReference>
<dbReference type="PIRSF" id="PIRSF001227">
    <property type="entry name" value="Pen_acylase"/>
    <property type="match status" value="1"/>
</dbReference>
<dbReference type="CDD" id="cd03747">
    <property type="entry name" value="Ntn_PGA_like"/>
    <property type="match status" value="1"/>
</dbReference>
<dbReference type="Gene3D" id="3.60.20.10">
    <property type="entry name" value="Glutamine Phosphoribosylpyrophosphate, subunit 1, domain 1"/>
    <property type="match status" value="1"/>
</dbReference>
<evidence type="ECO:0000313" key="7">
    <source>
        <dbReference type="Proteomes" id="UP001199206"/>
    </source>
</evidence>
<dbReference type="InterPro" id="IPR023343">
    <property type="entry name" value="Penicillin_amidase_dom1"/>
</dbReference>
<dbReference type="InterPro" id="IPR002692">
    <property type="entry name" value="S45"/>
</dbReference>
<dbReference type="PANTHER" id="PTHR34218:SF4">
    <property type="entry name" value="ACYL-HOMOSERINE LACTONE ACYLASE QUIP"/>
    <property type="match status" value="1"/>
</dbReference>
<dbReference type="EMBL" id="JAJGQJ010000010">
    <property type="protein sequence ID" value="MCC4619745.1"/>
    <property type="molecule type" value="Genomic_DNA"/>
</dbReference>
<feature type="transmembrane region" description="Helical" evidence="5">
    <location>
        <begin position="7"/>
        <end position="27"/>
    </location>
</feature>
<proteinExistence type="inferred from homology"/>
<keyword evidence="7" id="KW-1185">Reference proteome</keyword>
<dbReference type="RefSeq" id="WP_029221625.1">
    <property type="nucleotide sequence ID" value="NZ_CAWLZN010000001.1"/>
</dbReference>
<keyword evidence="5" id="KW-0472">Membrane</keyword>
<keyword evidence="5" id="KW-1133">Transmembrane helix</keyword>
<sequence>MRQWLGRLSLGIVVLALVAVATVYLLLRGSLPQLDGATALAGLRAPVGVQRDGNGVVTIDAQDRIDAMRALGYVHAQERYFEMDLMRRAPAGELAELFGAKALDLDKRNRVHRLRARVRASLEIAMGDQRDALQAYTDGVNAGLTALRVRPWPYLLLRQTPRAWSMEDSILTGMAMYADLQDNDNQTELAAARIRAVVPPALAALLDHQGSSWDAPLFGPPQGDASVPDAAALDLRRLPHPPTTPQAEPPTPGSNNFAVDGTLTADGRAIVADDMHLGLRAPNIWFRARLRYPDTGATDGKVDVTGFTLPGLPAMVVGSNGHVAWAFTNSYIDTADFARIPAATPAHPQALTTQVETIRVAGAAPVRFDVREAAWGPIVHANADGSLLALRWAAQLPGAIRLDFAQMSNAGDLEGAFAVADRSGIPAQNLIVADRSGRIAWRLIGARPARNAGCSPTGIAELASAPLPAMPARPQSATRAAGCTPWPVRSDDAPALVDPPSHRLWTANSRVVDAQQLATLGNAGYDLGARAQQIREDLFAKQRFTERDLLAIQLDDRAVLLTRWWQLLRGVVTHSKDPALQQIERATRQWDGHASAGSVSYRIVRDFRNKTIDAVEAGLLAPAKSALGEAFLAPRRAQLEGIVWPLLQQRPAHLLPPDQASWDQLLIDAARDAHTALLAPDQPLSERTWGDRNTAAICHPIARALPALARRWLCMSPDQLPGDRDMPRVQGPAFGASERMVVSPGHEQDGIVHMPGGQSGHPLSPFWGAGHDDWVHGRPTPFLPTATRYTLQLRPQ</sequence>
<comment type="subunit">
    <text evidence="4">Heterodimer of an alpha subunit and a beta subunit processed from the same precursor.</text>
</comment>
<protein>
    <submittedName>
        <fullName evidence="6">Penicillin acylase family protein</fullName>
    </submittedName>
</protein>
<dbReference type="SUPFAM" id="SSF56235">
    <property type="entry name" value="N-terminal nucleophile aminohydrolases (Ntn hydrolases)"/>
    <property type="match status" value="1"/>
</dbReference>
<dbReference type="Gene3D" id="1.10.1400.10">
    <property type="match status" value="1"/>
</dbReference>
<dbReference type="Gene3D" id="1.10.439.10">
    <property type="entry name" value="Penicillin Amidohydrolase, domain 1"/>
    <property type="match status" value="1"/>
</dbReference>
<name>A0ABS8HC67_9XANT</name>
<dbReference type="Gene3D" id="2.30.120.10">
    <property type="match status" value="1"/>
</dbReference>
<reference evidence="6 7" key="1">
    <citation type="submission" date="2021-10" db="EMBL/GenBank/DDBJ databases">
        <title>Genome sequencing of Xanthomonas strains from NCPPB.</title>
        <authorList>
            <person name="Hussein R."/>
            <person name="Harrison J."/>
            <person name="Studholme D.J."/>
            <person name="Vicente J."/>
            <person name="Grant M."/>
        </authorList>
    </citation>
    <scope>NUCLEOTIDE SEQUENCE [LARGE SCALE GENOMIC DNA]</scope>
    <source>
        <strain evidence="6 7">NCPPB 101</strain>
    </source>
</reference>
<dbReference type="Pfam" id="PF01804">
    <property type="entry name" value="Penicil_amidase"/>
    <property type="match status" value="1"/>
</dbReference>
<keyword evidence="2" id="KW-0378">Hydrolase</keyword>
<evidence type="ECO:0000256" key="4">
    <source>
        <dbReference type="ARBA" id="ARBA00038735"/>
    </source>
</evidence>
<keyword evidence="5" id="KW-0812">Transmembrane</keyword>